<dbReference type="InterPro" id="IPR036689">
    <property type="entry name" value="ESAT-6-like_sf"/>
</dbReference>
<dbReference type="Pfam" id="PF06013">
    <property type="entry name" value="WXG100"/>
    <property type="match status" value="1"/>
</dbReference>
<dbReference type="EMBL" id="SMCX01000039">
    <property type="protein sequence ID" value="TCW19409.1"/>
    <property type="molecule type" value="Genomic_DNA"/>
</dbReference>
<organism evidence="1 2">
    <name type="scientific">Dietzia cinnamea</name>
    <dbReference type="NCBI Taxonomy" id="321318"/>
    <lineage>
        <taxon>Bacteria</taxon>
        <taxon>Bacillati</taxon>
        <taxon>Actinomycetota</taxon>
        <taxon>Actinomycetes</taxon>
        <taxon>Mycobacteriales</taxon>
        <taxon>Dietziaceae</taxon>
        <taxon>Dietzia</taxon>
    </lineage>
</organism>
<dbReference type="AlphaFoldDB" id="A0A4R3ZNE9"/>
<dbReference type="RefSeq" id="WP_061917114.1">
    <property type="nucleotide sequence ID" value="NZ_CP143053.1"/>
</dbReference>
<evidence type="ECO:0000313" key="1">
    <source>
        <dbReference type="EMBL" id="TCW19409.1"/>
    </source>
</evidence>
<dbReference type="Proteomes" id="UP000295805">
    <property type="component" value="Unassembled WGS sequence"/>
</dbReference>
<sequence>MSWTVGDIRRWDVSALTGAGGEVGRQGSVAQSIRGDLVDGAAELDDGWDGEAADAVLDTVEREKSHVSTLADGLEDLADALRSSHAALGPAVQTVRDRIADAEAAGLQVGESSVRPLSGRDDIGHSAVDEHAEAISSAVDTVRSLDEHYGREIDQIAARLHSAIPLEVDRSPIPGPDDPWPGRGVDAMTGAASRGYPDVADELDPRTRGRHMLNPAPDDFGSAAATGLRGLGRVAGPVGGGLTVYDGVKAHAEGRTSTGEAVAETLGALGGGALGGAAAGAVAGTMFGPLGTFIGAGIGAAVGTYLGQQAGDMAHHRYRIHTAER</sequence>
<dbReference type="GeneID" id="89529150"/>
<evidence type="ECO:0000313" key="2">
    <source>
        <dbReference type="Proteomes" id="UP000295805"/>
    </source>
</evidence>
<name>A0A4R3ZNE9_9ACTN</name>
<comment type="caution">
    <text evidence="1">The sequence shown here is derived from an EMBL/GenBank/DDBJ whole genome shotgun (WGS) entry which is preliminary data.</text>
</comment>
<reference evidence="1 2" key="1">
    <citation type="submission" date="2019-03" db="EMBL/GenBank/DDBJ databases">
        <title>Root nodule microbial communities of legume samples collected from USA, Mexico and Botswana.</title>
        <authorList>
            <person name="Hirsch A."/>
        </authorList>
    </citation>
    <scope>NUCLEOTIDE SEQUENCE [LARGE SCALE GENOMIC DNA]</scope>
    <source>
        <strain evidence="1 2">55</strain>
    </source>
</reference>
<dbReference type="Gene3D" id="1.10.287.1060">
    <property type="entry name" value="ESAT-6-like"/>
    <property type="match status" value="1"/>
</dbReference>
<dbReference type="InterPro" id="IPR010310">
    <property type="entry name" value="T7SS_ESAT-6-like"/>
</dbReference>
<gene>
    <name evidence="1" type="ORF">EDD19_13914</name>
</gene>
<protein>
    <submittedName>
        <fullName evidence="1">Uncharacterized protein YukE</fullName>
    </submittedName>
</protein>
<dbReference type="SUPFAM" id="SSF140453">
    <property type="entry name" value="EsxAB dimer-like"/>
    <property type="match status" value="1"/>
</dbReference>
<proteinExistence type="predicted"/>
<accession>A0A4R3ZNE9</accession>